<feature type="transmembrane region" description="Helical" evidence="1">
    <location>
        <begin position="144"/>
        <end position="165"/>
    </location>
</feature>
<dbReference type="RefSeq" id="WP_069332318.1">
    <property type="nucleotide sequence ID" value="NZ_MABH01000147.1"/>
</dbReference>
<feature type="transmembrane region" description="Helical" evidence="1">
    <location>
        <begin position="172"/>
        <end position="190"/>
    </location>
</feature>
<reference evidence="3 4" key="1">
    <citation type="submission" date="2018-04" db="EMBL/GenBank/DDBJ databases">
        <title>Genomic Encyclopedia of Type Strains, Phase III (KMG-III): the genomes of soil and plant-associated and newly described type strains.</title>
        <authorList>
            <person name="Whitman W."/>
        </authorList>
    </citation>
    <scope>NUCLEOTIDE SEQUENCE [LARGE SCALE GENOMIC DNA]</scope>
    <source>
        <strain evidence="3 4">JA192</strain>
    </source>
</reference>
<dbReference type="PIRSF" id="PIRSF016919">
    <property type="entry name" value="HupE_UreJ"/>
    <property type="match status" value="1"/>
</dbReference>
<dbReference type="InterPro" id="IPR007038">
    <property type="entry name" value="HupE_UreJ"/>
</dbReference>
<dbReference type="Proteomes" id="UP000240800">
    <property type="component" value="Unassembled WGS sequence"/>
</dbReference>
<evidence type="ECO:0000313" key="4">
    <source>
        <dbReference type="Proteomes" id="UP000240800"/>
    </source>
</evidence>
<proteinExistence type="predicted"/>
<dbReference type="EMBL" id="PZZW01000003">
    <property type="protein sequence ID" value="PTM78960.1"/>
    <property type="molecule type" value="Genomic_DNA"/>
</dbReference>
<name>A0ABX5JB44_9RHOB</name>
<protein>
    <submittedName>
        <fullName evidence="3">Urease accessory protein</fullName>
    </submittedName>
</protein>
<keyword evidence="1" id="KW-0472">Membrane</keyword>
<keyword evidence="4" id="KW-1185">Reference proteome</keyword>
<evidence type="ECO:0000313" key="3">
    <source>
        <dbReference type="EMBL" id="PTM78960.1"/>
    </source>
</evidence>
<feature type="transmembrane region" description="Helical" evidence="1">
    <location>
        <begin position="88"/>
        <end position="106"/>
    </location>
</feature>
<evidence type="ECO:0000256" key="1">
    <source>
        <dbReference type="SAM" id="Phobius"/>
    </source>
</evidence>
<comment type="caution">
    <text evidence="3">The sequence shown here is derived from an EMBL/GenBank/DDBJ whole genome shotgun (WGS) entry which is preliminary data.</text>
</comment>
<feature type="transmembrane region" description="Helical" evidence="1">
    <location>
        <begin position="113"/>
        <end position="132"/>
    </location>
</feature>
<keyword evidence="1" id="KW-1133">Transmembrane helix</keyword>
<sequence>MKTLLAILVLSAVASPALAHTGHGDASGFAHGLLHPILGPDHLLAMLGVGIWSGIALPRHLWGGAATFLAAMTAGAALSWAGVGIPMVETWIVGSVVLAGLLVATARAGQARVVTGLSLGAIATFAACHGHAHATEATGAIGAYLAGFLIATAGLHAAGIGLALATARGGRILQGALGAALAGSGLLLMAG</sequence>
<feature type="signal peptide" evidence="2">
    <location>
        <begin position="1"/>
        <end position="19"/>
    </location>
</feature>
<keyword evidence="1" id="KW-0812">Transmembrane</keyword>
<accession>A0ABX5JB44</accession>
<keyword evidence="2" id="KW-0732">Signal</keyword>
<feature type="chain" id="PRO_5045422805" evidence="2">
    <location>
        <begin position="20"/>
        <end position="191"/>
    </location>
</feature>
<dbReference type="Pfam" id="PF04955">
    <property type="entry name" value="HupE_UreJ"/>
    <property type="match status" value="1"/>
</dbReference>
<evidence type="ECO:0000256" key="2">
    <source>
        <dbReference type="SAM" id="SignalP"/>
    </source>
</evidence>
<feature type="transmembrane region" description="Helical" evidence="1">
    <location>
        <begin position="61"/>
        <end position="82"/>
    </location>
</feature>
<gene>
    <name evidence="3" type="ORF">C8J29_10352</name>
</gene>
<feature type="transmembrane region" description="Helical" evidence="1">
    <location>
        <begin position="29"/>
        <end position="49"/>
    </location>
</feature>
<organism evidence="3 4">
    <name type="scientific">Cereibacter johrii</name>
    <dbReference type="NCBI Taxonomy" id="445629"/>
    <lineage>
        <taxon>Bacteria</taxon>
        <taxon>Pseudomonadati</taxon>
        <taxon>Pseudomonadota</taxon>
        <taxon>Alphaproteobacteria</taxon>
        <taxon>Rhodobacterales</taxon>
        <taxon>Paracoccaceae</taxon>
        <taxon>Cereibacter</taxon>
    </lineage>
</organism>